<evidence type="ECO:0000313" key="2">
    <source>
        <dbReference type="Proteomes" id="UP000269396"/>
    </source>
</evidence>
<dbReference type="AlphaFoldDB" id="A0A183PQ24"/>
<name>A0A183PQ24_9TREM</name>
<dbReference type="EMBL" id="UZAL01037201">
    <property type="protein sequence ID" value="VDP71364.1"/>
    <property type="molecule type" value="Genomic_DNA"/>
</dbReference>
<evidence type="ECO:0000313" key="1">
    <source>
        <dbReference type="EMBL" id="VDP71364.1"/>
    </source>
</evidence>
<gene>
    <name evidence="1" type="ORF">SMTD_LOCUS16460</name>
</gene>
<keyword evidence="2" id="KW-1185">Reference proteome</keyword>
<accession>A0A183PQ24</accession>
<reference evidence="1 2" key="1">
    <citation type="submission" date="2018-11" db="EMBL/GenBank/DDBJ databases">
        <authorList>
            <consortium name="Pathogen Informatics"/>
        </authorList>
    </citation>
    <scope>NUCLEOTIDE SEQUENCE [LARGE SCALE GENOMIC DNA]</scope>
    <source>
        <strain>Denwood</strain>
        <strain evidence="2">Zambia</strain>
    </source>
</reference>
<proteinExistence type="predicted"/>
<organism evidence="1 2">
    <name type="scientific">Schistosoma mattheei</name>
    <dbReference type="NCBI Taxonomy" id="31246"/>
    <lineage>
        <taxon>Eukaryota</taxon>
        <taxon>Metazoa</taxon>
        <taxon>Spiralia</taxon>
        <taxon>Lophotrochozoa</taxon>
        <taxon>Platyhelminthes</taxon>
        <taxon>Trematoda</taxon>
        <taxon>Digenea</taxon>
        <taxon>Strigeidida</taxon>
        <taxon>Schistosomatoidea</taxon>
        <taxon>Schistosomatidae</taxon>
        <taxon>Schistosoma</taxon>
    </lineage>
</organism>
<sequence length="116" mass="12821">MNGRCFQAFRLSQLIYQIKFTVMVLVVGILLLHKGADDPEALKSYQLFTLMNLITSLFISVILSMPQAIEQINIAHIVDKRISNLKQITLNSINFKACGRELIGIIGSVGSGKVSV</sequence>
<dbReference type="STRING" id="31246.A0A183PQ24"/>
<dbReference type="Proteomes" id="UP000269396">
    <property type="component" value="Unassembled WGS sequence"/>
</dbReference>
<protein>
    <submittedName>
        <fullName evidence="1">Uncharacterized protein</fullName>
    </submittedName>
</protein>